<dbReference type="EMBL" id="CP133586">
    <property type="protein sequence ID" value="WMT15225.1"/>
    <property type="molecule type" value="Genomic_DNA"/>
</dbReference>
<evidence type="ECO:0000259" key="1">
    <source>
        <dbReference type="SMART" id="SM00912"/>
    </source>
</evidence>
<name>A0ABY9PRD8_SERFO</name>
<dbReference type="InterPro" id="IPR011050">
    <property type="entry name" value="Pectin_lyase_fold/virulence"/>
</dbReference>
<accession>A0ABY9PRD8</accession>
<dbReference type="NCBIfam" id="TIGR01901">
    <property type="entry name" value="adhes_NPXG"/>
    <property type="match status" value="1"/>
</dbReference>
<gene>
    <name evidence="2" type="ORF">RFB13_02440</name>
</gene>
<proteinExistence type="predicted"/>
<dbReference type="SMART" id="SM00912">
    <property type="entry name" value="Haemagg_act"/>
    <property type="match status" value="1"/>
</dbReference>
<sequence length="843" mass="86041">MTYSNHSSTTDLSTRKEKSNSSLRMNLSPLYFAGLLALGCVSVANAAIVADAGLASSPGVNAGANGSTVVNINAAGKGGVSHNIFNQFNVDKNGVVLNNSVDGTNSQLAGSLAGNANLSGGAASVILNEVNSNRVSVLNGMVEVAGQQAQVIIANPAGITCSGCGFINAGRATLTTGTAQIADGAIQGYKTEKGSIVINGNGLNSGDSNYTDLIARSVAINAGVWAKDLKVTTGRNNVNADNTQATALASALGRPGVGIDVAALGGMYAGKITLVGTESGVGVRNAGTIAASTSDLVMDVNGVLDNRSGTLSAAHANKLNIAGTINNTRGKITGGNGGITINTHKNRLTNTNGNIAAIGSVSINSGQLNNTNGMVQSSSQITIDTNGQLLTNTGRNNDTGIYSTLGMTLKTGQLNNNNGLITTSGNSTIISGALDNRNGQIFAFGSSLSDLSMTVGGTLDNRGGEIAAQHHVNLSTSSTLNNSANGKMSAGDDFKLTTNNAALNNTNGLIESAGALDINSGLLTNRTGSLQATKMLNVNTNGNNLLNEGGQISAMGDIQLANINAMDNRDGSVSGEGKLLLRANSLDNRTGGLTLDKGNDVRINNALNNNYGVIRSALGSTEVYASTVNNNAGLLGGQEVHVHTDTLRNDEGLIYADQTAEIKAVTLYNRNGENFGRVMGVHIDMPEDTQGGIISMGDLSMAGNRVYNSRGLIAASGGNLNMQYAGYVDNNRGTLSSVAYLSLLANRLDNGNGTISSTGSSSVEVTSAFTNSGLVHGSEGLGIRVNGALTNSGQLWSDKVTTINSQNFTNRRGAVIGGLEGVKLNLTGRYTNNGDVSGPVIKE</sequence>
<evidence type="ECO:0000313" key="2">
    <source>
        <dbReference type="EMBL" id="WMT15225.1"/>
    </source>
</evidence>
<dbReference type="SUPFAM" id="SSF51126">
    <property type="entry name" value="Pectin lyase-like"/>
    <property type="match status" value="1"/>
</dbReference>
<dbReference type="InterPro" id="IPR010069">
    <property type="entry name" value="CdiA_FHA1_rpt"/>
</dbReference>
<keyword evidence="3" id="KW-1185">Reference proteome</keyword>
<dbReference type="RefSeq" id="WP_309205798.1">
    <property type="nucleotide sequence ID" value="NZ_CP133586.1"/>
</dbReference>
<dbReference type="Gene3D" id="2.160.20.10">
    <property type="entry name" value="Single-stranded right-handed beta-helix, Pectin lyase-like"/>
    <property type="match status" value="1"/>
</dbReference>
<dbReference type="InterPro" id="IPR012334">
    <property type="entry name" value="Pectin_lyas_fold"/>
</dbReference>
<dbReference type="InterPro" id="IPR008638">
    <property type="entry name" value="FhaB/CdiA-like_TPS"/>
</dbReference>
<dbReference type="Pfam" id="PF05860">
    <property type="entry name" value="TPS"/>
    <property type="match status" value="1"/>
</dbReference>
<protein>
    <submittedName>
        <fullName evidence="2">Filamentous hemagglutinin N-terminal domain-containing protein</fullName>
    </submittedName>
</protein>
<dbReference type="Proteomes" id="UP001235341">
    <property type="component" value="Chromosome"/>
</dbReference>
<evidence type="ECO:0000313" key="3">
    <source>
        <dbReference type="Proteomes" id="UP001235341"/>
    </source>
</evidence>
<feature type="domain" description="Filamentous haemagglutinin FhaB/tRNA nuclease CdiA-like TPS" evidence="1">
    <location>
        <begin position="64"/>
        <end position="184"/>
    </location>
</feature>
<reference evidence="2 3" key="1">
    <citation type="submission" date="2023-08" db="EMBL/GenBank/DDBJ databases">
        <title>Complete Genome and Methylome dissection of Serratia fonticola NEB369.</title>
        <authorList>
            <person name="Fomenkov A."/>
            <person name="Roberts R.D."/>
        </authorList>
    </citation>
    <scope>NUCLEOTIDE SEQUENCE [LARGE SCALE GENOMIC DNA]</scope>
    <source>
        <strain evidence="2 3">NEB369</strain>
    </source>
</reference>
<dbReference type="NCBIfam" id="TIGR01731">
    <property type="entry name" value="fil_hemag_20aa"/>
    <property type="match status" value="10"/>
</dbReference>
<organism evidence="2 3">
    <name type="scientific">Serratia fonticola</name>
    <dbReference type="NCBI Taxonomy" id="47917"/>
    <lineage>
        <taxon>Bacteria</taxon>
        <taxon>Pseudomonadati</taxon>
        <taxon>Pseudomonadota</taxon>
        <taxon>Gammaproteobacteria</taxon>
        <taxon>Enterobacterales</taxon>
        <taxon>Yersiniaceae</taxon>
        <taxon>Serratia</taxon>
    </lineage>
</organism>